<dbReference type="OrthoDB" id="302327at2157"/>
<dbReference type="RefSeq" id="WP_114447796.1">
    <property type="nucleotide sequence ID" value="NZ_QPHM01000001.1"/>
</dbReference>
<evidence type="ECO:0000313" key="3">
    <source>
        <dbReference type="Proteomes" id="UP000252189"/>
    </source>
</evidence>
<dbReference type="InterPro" id="IPR019278">
    <property type="entry name" value="DICT_dom"/>
</dbReference>
<accession>A0A368N9M0</accession>
<name>A0A368N9M0_9EURY</name>
<sequence>MVADGGLSGIEDFFQEASGHDVSLVTIDRTEPRPVQDLLAKAFSMQTVDLIERSLPRDDDDVVALRKNGRVTAVSSLRELMQSFLLVNAERFKTGTKGFDDGVPAVLRGMDETLFDLRGYPASNREKLLLVLVSRHIERLAYEAGTGTLRSTFQQLSRLEDELGTKKLYERLAGRTVDVHVYGVPDEVPRGLDAAVHTSTSDEYRNSWCVVFSPSDGPGAALIASQQEPNRWRGFWTYDPETVGRVDRYLERSF</sequence>
<feature type="domain" description="DICT" evidence="1">
    <location>
        <begin position="107"/>
        <end position="215"/>
    </location>
</feature>
<proteinExistence type="predicted"/>
<dbReference type="Proteomes" id="UP000252189">
    <property type="component" value="Unassembled WGS sequence"/>
</dbReference>
<evidence type="ECO:0000313" key="2">
    <source>
        <dbReference type="EMBL" id="RCU46245.1"/>
    </source>
</evidence>
<comment type="caution">
    <text evidence="2">The sequence shown here is derived from an EMBL/GenBank/DDBJ whole genome shotgun (WGS) entry which is preliminary data.</text>
</comment>
<dbReference type="AlphaFoldDB" id="A0A368N9M0"/>
<organism evidence="2 3">
    <name type="scientific">Haloplanus salinus</name>
    <dbReference type="NCBI Taxonomy" id="1126245"/>
    <lineage>
        <taxon>Archaea</taxon>
        <taxon>Methanobacteriati</taxon>
        <taxon>Methanobacteriota</taxon>
        <taxon>Stenosarchaea group</taxon>
        <taxon>Halobacteria</taxon>
        <taxon>Halobacteriales</taxon>
        <taxon>Haloferacaceae</taxon>
        <taxon>Haloplanus</taxon>
    </lineage>
</organism>
<keyword evidence="2" id="KW-0418">Kinase</keyword>
<reference evidence="2 3" key="1">
    <citation type="submission" date="2018-07" db="EMBL/GenBank/DDBJ databases">
        <title>Genome sequences of Haloplanus salinus JCM 18368T.</title>
        <authorList>
            <person name="Kim Y.B."/>
            <person name="Roh S.W."/>
        </authorList>
    </citation>
    <scope>NUCLEOTIDE SEQUENCE [LARGE SCALE GENOMIC DNA]</scope>
    <source>
        <strain evidence="2 3">JCM 18368</strain>
    </source>
</reference>
<dbReference type="InterPro" id="IPR016954">
    <property type="entry name" value="Uncharacterised_Vng0742h"/>
</dbReference>
<dbReference type="PIRSF" id="PIRSF030471">
    <property type="entry name" value="STR_Vng0742h_prd"/>
    <property type="match status" value="1"/>
</dbReference>
<keyword evidence="2" id="KW-0808">Transferase</keyword>
<protein>
    <submittedName>
        <fullName evidence="2">Histidine kinase</fullName>
    </submittedName>
</protein>
<dbReference type="EMBL" id="QPHM01000001">
    <property type="protein sequence ID" value="RCU46245.1"/>
    <property type="molecule type" value="Genomic_DNA"/>
</dbReference>
<keyword evidence="3" id="KW-1185">Reference proteome</keyword>
<dbReference type="GO" id="GO:0016301">
    <property type="term" value="F:kinase activity"/>
    <property type="evidence" value="ECO:0007669"/>
    <property type="project" value="UniProtKB-KW"/>
</dbReference>
<gene>
    <name evidence="2" type="ORF">DU504_02355</name>
</gene>
<dbReference type="Pfam" id="PF10069">
    <property type="entry name" value="DICT"/>
    <property type="match status" value="1"/>
</dbReference>
<evidence type="ECO:0000259" key="1">
    <source>
        <dbReference type="Pfam" id="PF10069"/>
    </source>
</evidence>